<dbReference type="RefSeq" id="WP_193671123.1">
    <property type="nucleotide sequence ID" value="NZ_JACDTV010000026.1"/>
</dbReference>
<feature type="compositionally biased region" description="Gly residues" evidence="1">
    <location>
        <begin position="116"/>
        <end position="127"/>
    </location>
</feature>
<proteinExistence type="predicted"/>
<evidence type="ECO:0000313" key="2">
    <source>
        <dbReference type="EMBL" id="MBM7508135.1"/>
    </source>
</evidence>
<feature type="region of interest" description="Disordered" evidence="1">
    <location>
        <begin position="96"/>
        <end position="127"/>
    </location>
</feature>
<feature type="region of interest" description="Disordered" evidence="1">
    <location>
        <begin position="1"/>
        <end position="28"/>
    </location>
</feature>
<evidence type="ECO:0000313" key="3">
    <source>
        <dbReference type="Proteomes" id="UP000732378"/>
    </source>
</evidence>
<reference evidence="2 3" key="1">
    <citation type="submission" date="2021-01" db="EMBL/GenBank/DDBJ databases">
        <title>Sequencing the genomes of 1000 actinobacteria strains.</title>
        <authorList>
            <person name="Klenk H.-P."/>
        </authorList>
    </citation>
    <scope>NUCLEOTIDE SEQUENCE [LARGE SCALE GENOMIC DNA]</scope>
    <source>
        <strain evidence="2 3">DSM 18239</strain>
    </source>
</reference>
<comment type="caution">
    <text evidence="2">The sequence shown here is derived from an EMBL/GenBank/DDBJ whole genome shotgun (WGS) entry which is preliminary data.</text>
</comment>
<dbReference type="EMBL" id="JAFBBZ010000001">
    <property type="protein sequence ID" value="MBM7508135.1"/>
    <property type="molecule type" value="Genomic_DNA"/>
</dbReference>
<gene>
    <name evidence="2" type="ORF">JOE61_001949</name>
</gene>
<evidence type="ECO:0000256" key="1">
    <source>
        <dbReference type="SAM" id="MobiDB-lite"/>
    </source>
</evidence>
<dbReference type="Proteomes" id="UP000732378">
    <property type="component" value="Unassembled WGS sequence"/>
</dbReference>
<name>A0ABS2MAB7_9ACTN</name>
<accession>A0ABS2MAB7</accession>
<keyword evidence="3" id="KW-1185">Reference proteome</keyword>
<protein>
    <submittedName>
        <fullName evidence="2">Membrane protein YccC</fullName>
    </submittedName>
</protein>
<organism evidence="2 3">
    <name type="scientific">Nocardioides salarius</name>
    <dbReference type="NCBI Taxonomy" id="374513"/>
    <lineage>
        <taxon>Bacteria</taxon>
        <taxon>Bacillati</taxon>
        <taxon>Actinomycetota</taxon>
        <taxon>Actinomycetes</taxon>
        <taxon>Propionibacteriales</taxon>
        <taxon>Nocardioidaceae</taxon>
        <taxon>Nocardioides</taxon>
    </lineage>
</organism>
<feature type="compositionally biased region" description="Basic and acidic residues" evidence="1">
    <location>
        <begin position="15"/>
        <end position="28"/>
    </location>
</feature>
<sequence length="127" mass="13474">MSQQTIKQRARRKAHDAVARQRKERAERERRLENLAVQVLTAVEERDAAVADTEQRAGAALRQMTEAEGLTLSEAVEWCGEEISVREATRLRRLAGDDGADTAGESSGPTNSAAAQGGGVSAGTAAG</sequence>